<dbReference type="AlphaFoldDB" id="A0A7S3WBQ3"/>
<reference evidence="1" key="1">
    <citation type="submission" date="2021-01" db="EMBL/GenBank/DDBJ databases">
        <authorList>
            <person name="Corre E."/>
            <person name="Pelletier E."/>
            <person name="Niang G."/>
            <person name="Scheremetjew M."/>
            <person name="Finn R."/>
            <person name="Kale V."/>
            <person name="Holt S."/>
            <person name="Cochrane G."/>
            <person name="Meng A."/>
            <person name="Brown T."/>
            <person name="Cohen L."/>
        </authorList>
    </citation>
    <scope>NUCLEOTIDE SEQUENCE</scope>
    <source>
        <strain evidence="1">SPMC142</strain>
    </source>
</reference>
<dbReference type="EMBL" id="HBIQ01036760">
    <property type="protein sequence ID" value="CAE0548426.1"/>
    <property type="molecule type" value="Transcribed_RNA"/>
</dbReference>
<gene>
    <name evidence="1" type="ORF">SACU0126_LOCUS11904</name>
</gene>
<accession>A0A7S3WBQ3</accession>
<organism evidence="1">
    <name type="scientific">Strombidinopsis acuminata</name>
    <dbReference type="NCBI Taxonomy" id="141414"/>
    <lineage>
        <taxon>Eukaryota</taxon>
        <taxon>Sar</taxon>
        <taxon>Alveolata</taxon>
        <taxon>Ciliophora</taxon>
        <taxon>Intramacronucleata</taxon>
        <taxon>Spirotrichea</taxon>
        <taxon>Choreotrichia</taxon>
        <taxon>Choreotrichida</taxon>
        <taxon>Strombidinopsidae</taxon>
        <taxon>Strombidinopsis</taxon>
    </lineage>
</organism>
<protein>
    <submittedName>
        <fullName evidence="1">Uncharacterized protein</fullName>
    </submittedName>
</protein>
<sequence>MRLAKASSLYHQRFGDAAEGEAPESEKKALEEARKLLTDVTAAGEVLENENLIYECLRLTVQVCIQAEDVVEARKVLEKLLSMRPDDEELKSDSARINRMEGQLSLKQGANTIEDKQKELQALVAKGLEEKPKITELLGELHDMIKGGQVTWDAVRTLKVGKDVGNAMKLGDKDLQMAGSQVVKEIQLCAQRAGIGL</sequence>
<name>A0A7S3WBQ3_9SPIT</name>
<proteinExistence type="predicted"/>
<evidence type="ECO:0000313" key="1">
    <source>
        <dbReference type="EMBL" id="CAE0548426.1"/>
    </source>
</evidence>